<evidence type="ECO:0000313" key="6">
    <source>
        <dbReference type="Proteomes" id="UP001054902"/>
    </source>
</evidence>
<evidence type="ECO:0000256" key="4">
    <source>
        <dbReference type="SAM" id="MobiDB-lite"/>
    </source>
</evidence>
<evidence type="ECO:0000256" key="3">
    <source>
        <dbReference type="PROSITE-ProRule" id="PRU00339"/>
    </source>
</evidence>
<evidence type="ECO:0000313" key="5">
    <source>
        <dbReference type="EMBL" id="GFH46486.1"/>
    </source>
</evidence>
<accession>A0AAD3H163</accession>
<proteinExistence type="predicted"/>
<dbReference type="AlphaFoldDB" id="A0AAD3H163"/>
<reference evidence="5 6" key="1">
    <citation type="journal article" date="2021" name="Sci. Rep.">
        <title>The genome of the diatom Chaetoceros tenuissimus carries an ancient integrated fragment of an extant virus.</title>
        <authorList>
            <person name="Hongo Y."/>
            <person name="Kimura K."/>
            <person name="Takaki Y."/>
            <person name="Yoshida Y."/>
            <person name="Baba S."/>
            <person name="Kobayashi G."/>
            <person name="Nagasaki K."/>
            <person name="Hano T."/>
            <person name="Tomaru Y."/>
        </authorList>
    </citation>
    <scope>NUCLEOTIDE SEQUENCE [LARGE SCALE GENOMIC DNA]</scope>
    <source>
        <strain evidence="5 6">NIES-3715</strain>
    </source>
</reference>
<feature type="compositionally biased region" description="Basic and acidic residues" evidence="4">
    <location>
        <begin position="124"/>
        <end position="139"/>
    </location>
</feature>
<organism evidence="5 6">
    <name type="scientific">Chaetoceros tenuissimus</name>
    <dbReference type="NCBI Taxonomy" id="426638"/>
    <lineage>
        <taxon>Eukaryota</taxon>
        <taxon>Sar</taxon>
        <taxon>Stramenopiles</taxon>
        <taxon>Ochrophyta</taxon>
        <taxon>Bacillariophyta</taxon>
        <taxon>Coscinodiscophyceae</taxon>
        <taxon>Chaetocerotophycidae</taxon>
        <taxon>Chaetocerotales</taxon>
        <taxon>Chaetocerotaceae</taxon>
        <taxon>Chaetoceros</taxon>
    </lineage>
</organism>
<comment type="caution">
    <text evidence="5">The sequence shown here is derived from an EMBL/GenBank/DDBJ whole genome shotgun (WGS) entry which is preliminary data.</text>
</comment>
<dbReference type="Gene3D" id="1.25.40.10">
    <property type="entry name" value="Tetratricopeptide repeat domain"/>
    <property type="match status" value="3"/>
</dbReference>
<sequence length="672" mass="75373">MEFISLCGPVDDNRKSSVPSTIFCGFTDAFDSFREEEREQVSQPNRKTEERDRDDNSIALDECYDNSDDSTVVSDSGASVLSIDYDGAEEVVKEGDKADLSDIDDHDDDSTVTSEVDPAQDELNDPKKVKEAEEQEQKAQESAIQMKRTPSYRQVEKLESNDSSKLEEKLSNSGKVAQSMKLYGNPSAESKRKSMLKNLKNNIAKHGRYSVEVGATLRDLGRFHESCGQYDVSLTLFEEALDIFSTKYGDHDKSVVDMQICLARVQDRIGNDSMALKWYSKALFMIVDSADDTDLDACDIRVAVSKIIQEKGFHKEAIKELKMALKGYRQTHGDEHVTVAETVDLIADYYTDSGNHGKANNVRGELVKLRVALHGNKSSEVADALKKWAMCHEDLDDLSNALKIMKQSYVMFHDVEGSDGINAEETLEQIGFLYSKMGRAEKAIKAHTSVALTRKNRYGDQSVELAASYLILGRAYMDDNNPERGLKALNRAMTCYGKANEENNNHIAELMETLHTIGELHLKTKDAKKAVKTFQKEKSVRKKYMEYDQLGIAATYASLGVAHSKCKQVDEAKEAFIEALQIYDRLDGRKTSFAETLYACGKAFQVGDDEDRAFLCYKEAAQIFMANGYNDDHLPMKETTMRLLELGLNDLTSLVPSLRCQLLDGESQKIEF</sequence>
<evidence type="ECO:0000256" key="1">
    <source>
        <dbReference type="ARBA" id="ARBA00022737"/>
    </source>
</evidence>
<dbReference type="PANTHER" id="PTHR45641">
    <property type="entry name" value="TETRATRICOPEPTIDE REPEAT PROTEIN (AFU_ORTHOLOGUE AFUA_6G03870)"/>
    <property type="match status" value="1"/>
</dbReference>
<dbReference type="SMART" id="SM00028">
    <property type="entry name" value="TPR"/>
    <property type="match status" value="8"/>
</dbReference>
<dbReference type="InterPro" id="IPR019734">
    <property type="entry name" value="TPR_rpt"/>
</dbReference>
<keyword evidence="2 3" id="KW-0802">TPR repeat</keyword>
<gene>
    <name evidence="5" type="ORF">CTEN210_02963</name>
</gene>
<dbReference type="PROSITE" id="PS50005">
    <property type="entry name" value="TPR"/>
    <property type="match status" value="1"/>
</dbReference>
<feature type="region of interest" description="Disordered" evidence="4">
    <location>
        <begin position="34"/>
        <end position="78"/>
    </location>
</feature>
<feature type="compositionally biased region" description="Basic and acidic residues" evidence="4">
    <location>
        <begin position="34"/>
        <end position="56"/>
    </location>
</feature>
<keyword evidence="1" id="KW-0677">Repeat</keyword>
<evidence type="ECO:0000256" key="2">
    <source>
        <dbReference type="ARBA" id="ARBA00022803"/>
    </source>
</evidence>
<dbReference type="Proteomes" id="UP001054902">
    <property type="component" value="Unassembled WGS sequence"/>
</dbReference>
<protein>
    <recommendedName>
        <fullName evidence="7">MalT-like TPR region domain-containing protein</fullName>
    </recommendedName>
</protein>
<dbReference type="Pfam" id="PF13424">
    <property type="entry name" value="TPR_12"/>
    <property type="match status" value="2"/>
</dbReference>
<feature type="region of interest" description="Disordered" evidence="4">
    <location>
        <begin position="92"/>
        <end position="171"/>
    </location>
</feature>
<evidence type="ECO:0008006" key="7">
    <source>
        <dbReference type="Google" id="ProtNLM"/>
    </source>
</evidence>
<dbReference type="EMBL" id="BLLK01000022">
    <property type="protein sequence ID" value="GFH46486.1"/>
    <property type="molecule type" value="Genomic_DNA"/>
</dbReference>
<dbReference type="SUPFAM" id="SSF48452">
    <property type="entry name" value="TPR-like"/>
    <property type="match status" value="3"/>
</dbReference>
<dbReference type="PANTHER" id="PTHR45641:SF19">
    <property type="entry name" value="NEPHROCYSTIN-3"/>
    <property type="match status" value="1"/>
</dbReference>
<dbReference type="InterPro" id="IPR011990">
    <property type="entry name" value="TPR-like_helical_dom_sf"/>
</dbReference>
<feature type="compositionally biased region" description="Low complexity" evidence="4">
    <location>
        <begin position="69"/>
        <end position="78"/>
    </location>
</feature>
<feature type="compositionally biased region" description="Basic and acidic residues" evidence="4">
    <location>
        <begin position="154"/>
        <end position="170"/>
    </location>
</feature>
<feature type="repeat" description="TPR" evidence="3">
    <location>
        <begin position="553"/>
        <end position="586"/>
    </location>
</feature>
<feature type="compositionally biased region" description="Acidic residues" evidence="4">
    <location>
        <begin position="101"/>
        <end position="110"/>
    </location>
</feature>
<name>A0AAD3H163_9STRA</name>
<keyword evidence="6" id="KW-1185">Reference proteome</keyword>